<dbReference type="EMBL" id="AMWN01000001">
    <property type="protein sequence ID" value="EXJ95559.1"/>
    <property type="molecule type" value="Genomic_DNA"/>
</dbReference>
<dbReference type="GO" id="GO:0016757">
    <property type="term" value="F:glycosyltransferase activity"/>
    <property type="evidence" value="ECO:0007669"/>
    <property type="project" value="UniProtKB-KW"/>
</dbReference>
<dbReference type="STRING" id="1182541.W9ZM38"/>
<reference evidence="5 6" key="1">
    <citation type="submission" date="2013-03" db="EMBL/GenBank/DDBJ databases">
        <title>The Genome Sequence of Capronia coronata CBS 617.96.</title>
        <authorList>
            <consortium name="The Broad Institute Genomics Platform"/>
            <person name="Cuomo C."/>
            <person name="de Hoog S."/>
            <person name="Gorbushina A."/>
            <person name="Walker B."/>
            <person name="Young S.K."/>
            <person name="Zeng Q."/>
            <person name="Gargeya S."/>
            <person name="Fitzgerald M."/>
            <person name="Haas B."/>
            <person name="Abouelleil A."/>
            <person name="Allen A.W."/>
            <person name="Alvarado L."/>
            <person name="Arachchi H.M."/>
            <person name="Berlin A.M."/>
            <person name="Chapman S.B."/>
            <person name="Gainer-Dewar J."/>
            <person name="Goldberg J."/>
            <person name="Griggs A."/>
            <person name="Gujja S."/>
            <person name="Hansen M."/>
            <person name="Howarth C."/>
            <person name="Imamovic A."/>
            <person name="Ireland A."/>
            <person name="Larimer J."/>
            <person name="McCowan C."/>
            <person name="Murphy C."/>
            <person name="Pearson M."/>
            <person name="Poon T.W."/>
            <person name="Priest M."/>
            <person name="Roberts A."/>
            <person name="Saif S."/>
            <person name="Shea T."/>
            <person name="Sisk P."/>
            <person name="Sykes S."/>
            <person name="Wortman J."/>
            <person name="Nusbaum C."/>
            <person name="Birren B."/>
        </authorList>
    </citation>
    <scope>NUCLEOTIDE SEQUENCE [LARGE SCALE GENOMIC DNA]</scope>
    <source>
        <strain evidence="5 6">CBS 617.96</strain>
    </source>
</reference>
<dbReference type="RefSeq" id="XP_007719788.1">
    <property type="nucleotide sequence ID" value="XM_007721598.1"/>
</dbReference>
<sequence>MITLGSLVGKTNIKIISIVTTLLFMSTVITDFVGRLGQHSTEAVDGQSRSGPVRSSIGKLSMLYGEPNPLYERALAGHLPHNKNFGYSMYVLREKTLPGYWSKPAYILDQLLAELALPEEKRLKWLVWFDGDTVLMNPKIPLEIFLPPDDGWSHVHALVTNDHRGLNNGVFFLRVHEWSVWLMTACLGTEIFDPEIDLEFGDQSAMGMWLKKERFRNNTMHVPQRWFNAYAGYRGETNGLFADPLAPQTKVRANSIKEGDLLVHHAGHKSLRAQRMAPWMDIAEQHLPQWELNLDETTYEQEIRDFWKKEAPKERKRVDDMIKNEDKKAQEKAKQKEADAHKKEEESKKKQDDVRKAEDLKKKEEESKKADEAKRKEEEATKPDEAKTKEAAKKADGDK</sequence>
<dbReference type="AlphaFoldDB" id="W9ZM38"/>
<organism evidence="5 6">
    <name type="scientific">Capronia coronata CBS 617.96</name>
    <dbReference type="NCBI Taxonomy" id="1182541"/>
    <lineage>
        <taxon>Eukaryota</taxon>
        <taxon>Fungi</taxon>
        <taxon>Dikarya</taxon>
        <taxon>Ascomycota</taxon>
        <taxon>Pezizomycotina</taxon>
        <taxon>Eurotiomycetes</taxon>
        <taxon>Chaetothyriomycetidae</taxon>
        <taxon>Chaetothyriales</taxon>
        <taxon>Herpotrichiellaceae</taxon>
        <taxon>Capronia</taxon>
    </lineage>
</organism>
<dbReference type="InterPro" id="IPR029044">
    <property type="entry name" value="Nucleotide-diphossugar_trans"/>
</dbReference>
<evidence type="ECO:0000313" key="5">
    <source>
        <dbReference type="EMBL" id="EXJ95559.1"/>
    </source>
</evidence>
<evidence type="ECO:0008006" key="7">
    <source>
        <dbReference type="Google" id="ProtNLM"/>
    </source>
</evidence>
<keyword evidence="6" id="KW-1185">Reference proteome</keyword>
<dbReference type="eggNOG" id="ENOG502SPZT">
    <property type="taxonomic scope" value="Eukaryota"/>
</dbReference>
<evidence type="ECO:0000313" key="6">
    <source>
        <dbReference type="Proteomes" id="UP000019484"/>
    </source>
</evidence>
<evidence type="ECO:0000256" key="1">
    <source>
        <dbReference type="ARBA" id="ARBA00005664"/>
    </source>
</evidence>
<evidence type="ECO:0000256" key="2">
    <source>
        <dbReference type="ARBA" id="ARBA00022676"/>
    </source>
</evidence>
<feature type="region of interest" description="Disordered" evidence="4">
    <location>
        <begin position="312"/>
        <end position="399"/>
    </location>
</feature>
<dbReference type="PANTHER" id="PTHR31306">
    <property type="entry name" value="ALPHA-1,6-MANNOSYLTRANSFERASE MNN11-RELATED"/>
    <property type="match status" value="1"/>
</dbReference>
<dbReference type="OrthoDB" id="407658at2759"/>
<dbReference type="Pfam" id="PF05637">
    <property type="entry name" value="Glyco_transf_34"/>
    <property type="match status" value="1"/>
</dbReference>
<evidence type="ECO:0000256" key="4">
    <source>
        <dbReference type="SAM" id="MobiDB-lite"/>
    </source>
</evidence>
<name>W9ZM38_9EURO</name>
<comment type="similarity">
    <text evidence="1">Belongs to the glycosyltransferase 34 family.</text>
</comment>
<dbReference type="GO" id="GO:0000139">
    <property type="term" value="C:Golgi membrane"/>
    <property type="evidence" value="ECO:0007669"/>
    <property type="project" value="TreeGrafter"/>
</dbReference>
<keyword evidence="2" id="KW-0328">Glycosyltransferase</keyword>
<dbReference type="GeneID" id="19155587"/>
<evidence type="ECO:0000256" key="3">
    <source>
        <dbReference type="ARBA" id="ARBA00022679"/>
    </source>
</evidence>
<dbReference type="SUPFAM" id="SSF53448">
    <property type="entry name" value="Nucleotide-diphospho-sugar transferases"/>
    <property type="match status" value="1"/>
</dbReference>
<protein>
    <recommendedName>
        <fullName evidence="7">Galactosyl transferase GMA12/MNN10 family protein</fullName>
    </recommendedName>
</protein>
<dbReference type="Proteomes" id="UP000019484">
    <property type="component" value="Unassembled WGS sequence"/>
</dbReference>
<proteinExistence type="inferred from homology"/>
<dbReference type="PANTHER" id="PTHR31306:SF8">
    <property type="entry name" value="GLYCOSYLTRANSFERASE FAMILY 34 PROTEIN"/>
    <property type="match status" value="1"/>
</dbReference>
<accession>W9ZM38</accession>
<dbReference type="HOGENOM" id="CLU_039079_2_2_1"/>
<gene>
    <name evidence="5" type="ORF">A1O1_00681</name>
</gene>
<keyword evidence="3" id="KW-0808">Transferase</keyword>
<dbReference type="InterPro" id="IPR008630">
    <property type="entry name" value="Glyco_trans_34"/>
</dbReference>
<dbReference type="GO" id="GO:0006487">
    <property type="term" value="P:protein N-linked glycosylation"/>
    <property type="evidence" value="ECO:0007669"/>
    <property type="project" value="TreeGrafter"/>
</dbReference>
<comment type="caution">
    <text evidence="5">The sequence shown here is derived from an EMBL/GenBank/DDBJ whole genome shotgun (WGS) entry which is preliminary data.</text>
</comment>